<dbReference type="GO" id="GO:0000422">
    <property type="term" value="P:autophagy of mitochondrion"/>
    <property type="evidence" value="ECO:0007669"/>
    <property type="project" value="TreeGrafter"/>
</dbReference>
<protein>
    <recommendedName>
        <fullName evidence="8">PX domain-containing protein</fullName>
    </recommendedName>
</protein>
<comment type="similarity">
    <text evidence="3">Belongs to the sorting nexin family.</text>
</comment>
<evidence type="ECO:0000256" key="5">
    <source>
        <dbReference type="ARBA" id="ARBA00022490"/>
    </source>
</evidence>
<dbReference type="PROSITE" id="PS50195">
    <property type="entry name" value="PX"/>
    <property type="match status" value="1"/>
</dbReference>
<dbReference type="EMBL" id="LWCA01000198">
    <property type="protein sequence ID" value="OAF70020.1"/>
    <property type="molecule type" value="Genomic_DNA"/>
</dbReference>
<keyword evidence="4" id="KW-0813">Transport</keyword>
<dbReference type="Proteomes" id="UP000078046">
    <property type="component" value="Unassembled WGS sequence"/>
</dbReference>
<dbReference type="SMART" id="SM00312">
    <property type="entry name" value="PX"/>
    <property type="match status" value="1"/>
</dbReference>
<comment type="subcellular location">
    <subcellularLocation>
        <location evidence="2">Cytoplasm</location>
    </subcellularLocation>
    <subcellularLocation>
        <location evidence="1">Membrane</location>
        <topology evidence="1">Peripheral membrane protein</topology>
    </subcellularLocation>
</comment>
<dbReference type="PANTHER" id="PTHR45949:SF2">
    <property type="entry name" value="SORTING NEXIN-4"/>
    <property type="match status" value="1"/>
</dbReference>
<dbReference type="Gene3D" id="3.30.1520.10">
    <property type="entry name" value="Phox-like domain"/>
    <property type="match status" value="1"/>
</dbReference>
<evidence type="ECO:0000313" key="10">
    <source>
        <dbReference type="Proteomes" id="UP000078046"/>
    </source>
</evidence>
<sequence>MNFNSNFSSNGSTYFSDEAAELSSDCDSLNIEHDHFNINNILCNDTEEQNVISTPSETEINKSDCELDIKEVSNNSVDQVSEESKSNQDLDKNMILNNDINPTEDVQMNLKTEKSLHLNIIKVSNPTKCTVNFKHYILYNVETKIHKFNEIPITYNAKRRFNHFSWLKSCLTYKYTNIVIPTLPMSSAKDRFVRFDANFIAKRSKSLEFFLKNVVKHPILSTSKDLFIFLTETENNLIEFMSKWKLEMKKLKLIYTKKLNSSHSNYEFKMAINCCRNLCKTSYLLETNRSEYISKFKNLNQIILEWSKSEKILKKSINETAQIFNNNVTIFEKEQENTYGDFTNLFYQHKNNYKHLQSIEKEWNDVFEDEIKNFNNRTNKNLIDVFKKITLEKISMHEKSIEEWNRYNNIILEEKMKFIKIFEKYKKDPTREYNDDKYNKDLDENINTNLS</sequence>
<organism evidence="9 10">
    <name type="scientific">Intoshia linei</name>
    <dbReference type="NCBI Taxonomy" id="1819745"/>
    <lineage>
        <taxon>Eukaryota</taxon>
        <taxon>Metazoa</taxon>
        <taxon>Spiralia</taxon>
        <taxon>Lophotrochozoa</taxon>
        <taxon>Mesozoa</taxon>
        <taxon>Orthonectida</taxon>
        <taxon>Rhopaluridae</taxon>
        <taxon>Intoshia</taxon>
    </lineage>
</organism>
<dbReference type="GO" id="GO:0035091">
    <property type="term" value="F:phosphatidylinositol binding"/>
    <property type="evidence" value="ECO:0007669"/>
    <property type="project" value="InterPro"/>
</dbReference>
<dbReference type="AlphaFoldDB" id="A0A177B7C2"/>
<feature type="domain" description="PX" evidence="8">
    <location>
        <begin position="117"/>
        <end position="237"/>
    </location>
</feature>
<dbReference type="GO" id="GO:0061709">
    <property type="term" value="P:reticulophagy"/>
    <property type="evidence" value="ECO:0007669"/>
    <property type="project" value="TreeGrafter"/>
</dbReference>
<dbReference type="Pfam" id="PF00787">
    <property type="entry name" value="PX"/>
    <property type="match status" value="1"/>
</dbReference>
<dbReference type="PANTHER" id="PTHR45949">
    <property type="entry name" value="SORTING NEXIN-4"/>
    <property type="match status" value="1"/>
</dbReference>
<accession>A0A177B7C2</accession>
<evidence type="ECO:0000256" key="3">
    <source>
        <dbReference type="ARBA" id="ARBA00010883"/>
    </source>
</evidence>
<evidence type="ECO:0000256" key="7">
    <source>
        <dbReference type="ARBA" id="ARBA00023136"/>
    </source>
</evidence>
<dbReference type="OrthoDB" id="205639at2759"/>
<evidence type="ECO:0000256" key="1">
    <source>
        <dbReference type="ARBA" id="ARBA00004170"/>
    </source>
</evidence>
<keyword evidence="5" id="KW-0963">Cytoplasm</keyword>
<dbReference type="GO" id="GO:0005769">
    <property type="term" value="C:early endosome"/>
    <property type="evidence" value="ECO:0007669"/>
    <property type="project" value="TreeGrafter"/>
</dbReference>
<keyword evidence="10" id="KW-1185">Reference proteome</keyword>
<dbReference type="GO" id="GO:0016020">
    <property type="term" value="C:membrane"/>
    <property type="evidence" value="ECO:0007669"/>
    <property type="project" value="UniProtKB-SubCell"/>
</dbReference>
<dbReference type="InterPro" id="IPR036871">
    <property type="entry name" value="PX_dom_sf"/>
</dbReference>
<evidence type="ECO:0000256" key="2">
    <source>
        <dbReference type="ARBA" id="ARBA00004496"/>
    </source>
</evidence>
<name>A0A177B7C2_9BILA</name>
<proteinExistence type="inferred from homology"/>
<evidence type="ECO:0000256" key="4">
    <source>
        <dbReference type="ARBA" id="ARBA00022448"/>
    </source>
</evidence>
<keyword evidence="6" id="KW-0446">Lipid-binding</keyword>
<dbReference type="GO" id="GO:0034727">
    <property type="term" value="P:piecemeal microautophagy of the nucleus"/>
    <property type="evidence" value="ECO:0007669"/>
    <property type="project" value="TreeGrafter"/>
</dbReference>
<evidence type="ECO:0000259" key="8">
    <source>
        <dbReference type="PROSITE" id="PS50195"/>
    </source>
</evidence>
<gene>
    <name evidence="9" type="ORF">A3Q56_02228</name>
</gene>
<evidence type="ECO:0000256" key="6">
    <source>
        <dbReference type="ARBA" id="ARBA00023121"/>
    </source>
</evidence>
<dbReference type="GO" id="GO:0015031">
    <property type="term" value="P:protein transport"/>
    <property type="evidence" value="ECO:0007669"/>
    <property type="project" value="TreeGrafter"/>
</dbReference>
<dbReference type="InterPro" id="IPR001683">
    <property type="entry name" value="PX_dom"/>
</dbReference>
<reference evidence="9 10" key="1">
    <citation type="submission" date="2016-04" db="EMBL/GenBank/DDBJ databases">
        <title>The genome of Intoshia linei affirms orthonectids as highly simplified spiralians.</title>
        <authorList>
            <person name="Mikhailov K.V."/>
            <person name="Slusarev G.S."/>
            <person name="Nikitin M.A."/>
            <person name="Logacheva M.D."/>
            <person name="Penin A."/>
            <person name="Aleoshin V."/>
            <person name="Panchin Y.V."/>
        </authorList>
    </citation>
    <scope>NUCLEOTIDE SEQUENCE [LARGE SCALE GENOMIC DNA]</scope>
    <source>
        <strain evidence="9">Intl2013</strain>
        <tissue evidence="9">Whole animal</tissue>
    </source>
</reference>
<evidence type="ECO:0000313" key="9">
    <source>
        <dbReference type="EMBL" id="OAF70020.1"/>
    </source>
</evidence>
<dbReference type="SUPFAM" id="SSF64268">
    <property type="entry name" value="PX domain"/>
    <property type="match status" value="1"/>
</dbReference>
<dbReference type="GO" id="GO:0032456">
    <property type="term" value="P:endocytic recycling"/>
    <property type="evidence" value="ECO:0007669"/>
    <property type="project" value="TreeGrafter"/>
</dbReference>
<comment type="caution">
    <text evidence="9">The sequence shown here is derived from an EMBL/GenBank/DDBJ whole genome shotgun (WGS) entry which is preliminary data.</text>
</comment>
<dbReference type="GO" id="GO:0000407">
    <property type="term" value="C:phagophore assembly site"/>
    <property type="evidence" value="ECO:0007669"/>
    <property type="project" value="TreeGrafter"/>
</dbReference>
<keyword evidence="7" id="KW-0472">Membrane</keyword>